<dbReference type="EMBL" id="JBBCAQ010000038">
    <property type="protein sequence ID" value="KAK7571995.1"/>
    <property type="molecule type" value="Genomic_DNA"/>
</dbReference>
<name>A0AAN9XXI8_9HEMI</name>
<keyword evidence="2" id="KW-1185">Reference proteome</keyword>
<evidence type="ECO:0000313" key="2">
    <source>
        <dbReference type="Proteomes" id="UP001367676"/>
    </source>
</evidence>
<organism evidence="1 2">
    <name type="scientific">Parthenolecanium corni</name>
    <dbReference type="NCBI Taxonomy" id="536013"/>
    <lineage>
        <taxon>Eukaryota</taxon>
        <taxon>Metazoa</taxon>
        <taxon>Ecdysozoa</taxon>
        <taxon>Arthropoda</taxon>
        <taxon>Hexapoda</taxon>
        <taxon>Insecta</taxon>
        <taxon>Pterygota</taxon>
        <taxon>Neoptera</taxon>
        <taxon>Paraneoptera</taxon>
        <taxon>Hemiptera</taxon>
        <taxon>Sternorrhyncha</taxon>
        <taxon>Coccoidea</taxon>
        <taxon>Coccidae</taxon>
        <taxon>Parthenolecanium</taxon>
    </lineage>
</organism>
<comment type="caution">
    <text evidence="1">The sequence shown here is derived from an EMBL/GenBank/DDBJ whole genome shotgun (WGS) entry which is preliminary data.</text>
</comment>
<protein>
    <submittedName>
        <fullName evidence="1">Uncharacterized protein</fullName>
    </submittedName>
</protein>
<sequence length="218" mass="25034">MAPHTLIFTPPWRTQTSPSPNFDTDPTLVRFCVLHTSTTKKPSPFQSNELKIQFVSYRHFSKLRAVRTFDFALRRKRGDARSKFGRVNTKTALPSTLGVLTEVHFADLRHTSTSPALAEKKKGGNDADEPPLLHTLSRAMPPKTAHHFLLPSSLSPPPRRYTATRVFPQYTRPADVRRRILEIGKFVDIFLMSFFYEDVLKIPFHTFEMAETTKRFCD</sequence>
<dbReference type="AlphaFoldDB" id="A0AAN9XXI8"/>
<evidence type="ECO:0000313" key="1">
    <source>
        <dbReference type="EMBL" id="KAK7571995.1"/>
    </source>
</evidence>
<proteinExistence type="predicted"/>
<accession>A0AAN9XXI8</accession>
<reference evidence="1 2" key="1">
    <citation type="submission" date="2024-03" db="EMBL/GenBank/DDBJ databases">
        <title>Adaptation during the transition from Ophiocordyceps entomopathogen to insect associate is accompanied by gene loss and intensified selection.</title>
        <authorList>
            <person name="Ward C.M."/>
            <person name="Onetto C.A."/>
            <person name="Borneman A.R."/>
        </authorList>
    </citation>
    <scope>NUCLEOTIDE SEQUENCE [LARGE SCALE GENOMIC DNA]</scope>
    <source>
        <strain evidence="1">AWRI1</strain>
        <tissue evidence="1">Single Adult Female</tissue>
    </source>
</reference>
<gene>
    <name evidence="1" type="ORF">V9T40_014467</name>
</gene>
<dbReference type="Proteomes" id="UP001367676">
    <property type="component" value="Unassembled WGS sequence"/>
</dbReference>